<evidence type="ECO:0000256" key="1">
    <source>
        <dbReference type="SAM" id="MobiDB-lite"/>
    </source>
</evidence>
<sequence length="75" mass="8194">MVDDREVSLRRGECRGGAERDKARSGQKGALVLPGRLSPPEQKGMAVEEPVLAPLTPVNASWLKQIALCWRIAAR</sequence>
<feature type="region of interest" description="Disordered" evidence="1">
    <location>
        <begin position="1"/>
        <end position="42"/>
    </location>
</feature>
<dbReference type="AlphaFoldDB" id="A0A6A0ATF6"/>
<dbReference type="Proteomes" id="UP000484988">
    <property type="component" value="Unassembled WGS sequence"/>
</dbReference>
<evidence type="ECO:0000313" key="2">
    <source>
        <dbReference type="EMBL" id="GFH35641.1"/>
    </source>
</evidence>
<evidence type="ECO:0000313" key="3">
    <source>
        <dbReference type="Proteomes" id="UP000484988"/>
    </source>
</evidence>
<protein>
    <submittedName>
        <fullName evidence="2">Uncharacterized protein</fullName>
    </submittedName>
</protein>
<gene>
    <name evidence="2" type="ORF">SCWH03_18620</name>
</gene>
<organism evidence="2 3">
    <name type="scientific">Streptomyces pacificus</name>
    <dbReference type="NCBI Taxonomy" id="2705029"/>
    <lineage>
        <taxon>Bacteria</taxon>
        <taxon>Bacillati</taxon>
        <taxon>Actinomycetota</taxon>
        <taxon>Actinomycetes</taxon>
        <taxon>Kitasatosporales</taxon>
        <taxon>Streptomycetaceae</taxon>
        <taxon>Streptomyces</taxon>
    </lineage>
</organism>
<comment type="caution">
    <text evidence="2">The sequence shown here is derived from an EMBL/GenBank/DDBJ whole genome shotgun (WGS) entry which is preliminary data.</text>
</comment>
<name>A0A6A0ATF6_9ACTN</name>
<accession>A0A6A0ATF6</accession>
<keyword evidence="3" id="KW-1185">Reference proteome</keyword>
<feature type="compositionally biased region" description="Basic and acidic residues" evidence="1">
    <location>
        <begin position="1"/>
        <end position="24"/>
    </location>
</feature>
<proteinExistence type="predicted"/>
<dbReference type="EMBL" id="BLLG01000004">
    <property type="protein sequence ID" value="GFH35641.1"/>
    <property type="molecule type" value="Genomic_DNA"/>
</dbReference>
<reference evidence="2 3" key="1">
    <citation type="submission" date="2020-02" db="EMBL/GenBank/DDBJ databases">
        <title>Whole Genome Shotgun Sequence of Streptomyces sp. strain CWH03.</title>
        <authorList>
            <person name="Dohra H."/>
            <person name="Kodani S."/>
            <person name="Yamamura H."/>
        </authorList>
    </citation>
    <scope>NUCLEOTIDE SEQUENCE [LARGE SCALE GENOMIC DNA]</scope>
    <source>
        <strain evidence="2 3">CWH03</strain>
    </source>
</reference>